<dbReference type="Pfam" id="PF00156">
    <property type="entry name" value="Pribosyltran"/>
    <property type="match status" value="1"/>
</dbReference>
<dbReference type="PANTHER" id="PTHR43340:SF1">
    <property type="entry name" value="HYPOXANTHINE PHOSPHORIBOSYLTRANSFERASE"/>
    <property type="match status" value="1"/>
</dbReference>
<dbReference type="RefSeq" id="WP_194214843.1">
    <property type="nucleotide sequence ID" value="NZ_JBHRSL010000001.1"/>
</dbReference>
<gene>
    <name evidence="4" type="ORF">ACFOKA_00925</name>
</gene>
<evidence type="ECO:0000259" key="3">
    <source>
        <dbReference type="Pfam" id="PF00156"/>
    </source>
</evidence>
<organism evidence="4 5">
    <name type="scientific">Kordiimonas pumila</name>
    <dbReference type="NCBI Taxonomy" id="2161677"/>
    <lineage>
        <taxon>Bacteria</taxon>
        <taxon>Pseudomonadati</taxon>
        <taxon>Pseudomonadota</taxon>
        <taxon>Alphaproteobacteria</taxon>
        <taxon>Kordiimonadales</taxon>
        <taxon>Kordiimonadaceae</taxon>
        <taxon>Kordiimonas</taxon>
    </lineage>
</organism>
<sequence length="189" mass="21239">MSTLNMDHFFNWNQAGDAHHGIEPVFTADDIIEKVEDLALRLTRWFDEEPVAQVLMNGAMMFAADLVRAMSSRGCVMEMDFIQLEKDQKTSTVKLLAASNLPVEGRDVLLIDDIFDDGKTLSFAYEHYKKLGAASITSVVLLDKSGGRKTKVKPDFIGFECPDIFVIGYGMDIAYRYRELPFIGKMGRA</sequence>
<dbReference type="SUPFAM" id="SSF53271">
    <property type="entry name" value="PRTase-like"/>
    <property type="match status" value="1"/>
</dbReference>
<protein>
    <submittedName>
        <fullName evidence="4">Phosphoribosyltransferase</fullName>
        <ecNumber evidence="4">2.4.2.-</ecNumber>
    </submittedName>
</protein>
<accession>A0ABV7D0H8</accession>
<keyword evidence="4" id="KW-0328">Glycosyltransferase</keyword>
<dbReference type="Gene3D" id="3.40.50.2020">
    <property type="match status" value="1"/>
</dbReference>
<comment type="catalytic activity">
    <reaction evidence="1">
        <text>GMP + diphosphate = guanine + 5-phospho-alpha-D-ribose 1-diphosphate</text>
        <dbReference type="Rhea" id="RHEA:25424"/>
        <dbReference type="ChEBI" id="CHEBI:16235"/>
        <dbReference type="ChEBI" id="CHEBI:33019"/>
        <dbReference type="ChEBI" id="CHEBI:58017"/>
        <dbReference type="ChEBI" id="CHEBI:58115"/>
        <dbReference type="EC" id="2.4.2.8"/>
    </reaction>
    <physiologicalReaction direction="right-to-left" evidence="1">
        <dbReference type="Rhea" id="RHEA:25426"/>
    </physiologicalReaction>
</comment>
<evidence type="ECO:0000256" key="2">
    <source>
        <dbReference type="ARBA" id="ARBA00049402"/>
    </source>
</evidence>
<name>A0ABV7D0H8_9PROT</name>
<evidence type="ECO:0000313" key="5">
    <source>
        <dbReference type="Proteomes" id="UP001595444"/>
    </source>
</evidence>
<dbReference type="EMBL" id="JBHRSL010000001">
    <property type="protein sequence ID" value="MFC3050459.1"/>
    <property type="molecule type" value="Genomic_DNA"/>
</dbReference>
<dbReference type="InterPro" id="IPR050408">
    <property type="entry name" value="HGPRT"/>
</dbReference>
<dbReference type="InterPro" id="IPR000836">
    <property type="entry name" value="PRTase_dom"/>
</dbReference>
<keyword evidence="5" id="KW-1185">Reference proteome</keyword>
<comment type="caution">
    <text evidence="4">The sequence shown here is derived from an EMBL/GenBank/DDBJ whole genome shotgun (WGS) entry which is preliminary data.</text>
</comment>
<evidence type="ECO:0000256" key="1">
    <source>
        <dbReference type="ARBA" id="ARBA00048811"/>
    </source>
</evidence>
<dbReference type="PANTHER" id="PTHR43340">
    <property type="entry name" value="HYPOXANTHINE-GUANINE PHOSPHORIBOSYLTRANSFERASE"/>
    <property type="match status" value="1"/>
</dbReference>
<keyword evidence="4" id="KW-0808">Transferase</keyword>
<dbReference type="CDD" id="cd06223">
    <property type="entry name" value="PRTases_typeI"/>
    <property type="match status" value="1"/>
</dbReference>
<proteinExistence type="predicted"/>
<comment type="catalytic activity">
    <reaction evidence="2">
        <text>IMP + diphosphate = hypoxanthine + 5-phospho-alpha-D-ribose 1-diphosphate</text>
        <dbReference type="Rhea" id="RHEA:17973"/>
        <dbReference type="ChEBI" id="CHEBI:17368"/>
        <dbReference type="ChEBI" id="CHEBI:33019"/>
        <dbReference type="ChEBI" id="CHEBI:58017"/>
        <dbReference type="ChEBI" id="CHEBI:58053"/>
        <dbReference type="EC" id="2.4.2.8"/>
    </reaction>
    <physiologicalReaction direction="right-to-left" evidence="2">
        <dbReference type="Rhea" id="RHEA:17975"/>
    </physiologicalReaction>
</comment>
<dbReference type="EC" id="2.4.2.-" evidence="4"/>
<feature type="domain" description="Phosphoribosyltransferase" evidence="3">
    <location>
        <begin position="34"/>
        <end position="172"/>
    </location>
</feature>
<reference evidence="5" key="1">
    <citation type="journal article" date="2019" name="Int. J. Syst. Evol. Microbiol.">
        <title>The Global Catalogue of Microorganisms (GCM) 10K type strain sequencing project: providing services to taxonomists for standard genome sequencing and annotation.</title>
        <authorList>
            <consortium name="The Broad Institute Genomics Platform"/>
            <consortium name="The Broad Institute Genome Sequencing Center for Infectious Disease"/>
            <person name="Wu L."/>
            <person name="Ma J."/>
        </authorList>
    </citation>
    <scope>NUCLEOTIDE SEQUENCE [LARGE SCALE GENOMIC DNA]</scope>
    <source>
        <strain evidence="5">KCTC 62164</strain>
    </source>
</reference>
<dbReference type="Proteomes" id="UP001595444">
    <property type="component" value="Unassembled WGS sequence"/>
</dbReference>
<dbReference type="InterPro" id="IPR029057">
    <property type="entry name" value="PRTase-like"/>
</dbReference>
<evidence type="ECO:0000313" key="4">
    <source>
        <dbReference type="EMBL" id="MFC3050459.1"/>
    </source>
</evidence>
<dbReference type="GO" id="GO:0016757">
    <property type="term" value="F:glycosyltransferase activity"/>
    <property type="evidence" value="ECO:0007669"/>
    <property type="project" value="UniProtKB-KW"/>
</dbReference>